<reference evidence="4" key="1">
    <citation type="submission" date="2020-11" db="EMBL/GenBank/DDBJ databases">
        <authorList>
            <consortium name="DOE Joint Genome Institute"/>
            <person name="Ahrendt S."/>
            <person name="Riley R."/>
            <person name="Andreopoulos W."/>
            <person name="Labutti K."/>
            <person name="Pangilinan J."/>
            <person name="Ruiz-Duenas F.J."/>
            <person name="Barrasa J.M."/>
            <person name="Sanchez-Garcia M."/>
            <person name="Camarero S."/>
            <person name="Miyauchi S."/>
            <person name="Serrano A."/>
            <person name="Linde D."/>
            <person name="Babiker R."/>
            <person name="Drula E."/>
            <person name="Ayuso-Fernandez I."/>
            <person name="Pacheco R."/>
            <person name="Padilla G."/>
            <person name="Ferreira P."/>
            <person name="Barriuso J."/>
            <person name="Kellner H."/>
            <person name="Castanera R."/>
            <person name="Alfaro M."/>
            <person name="Ramirez L."/>
            <person name="Pisabarro A.G."/>
            <person name="Kuo A."/>
            <person name="Tritt A."/>
            <person name="Lipzen A."/>
            <person name="He G."/>
            <person name="Yan M."/>
            <person name="Ng V."/>
            <person name="Cullen D."/>
            <person name="Martin F."/>
            <person name="Rosso M.-N."/>
            <person name="Henrissat B."/>
            <person name="Hibbett D."/>
            <person name="Martinez A.T."/>
            <person name="Grigoriev I.V."/>
        </authorList>
    </citation>
    <scope>NUCLEOTIDE SEQUENCE</scope>
    <source>
        <strain evidence="4">CBS 247.69</strain>
    </source>
</reference>
<keyword evidence="4" id="KW-0378">Hydrolase</keyword>
<keyword evidence="1" id="KW-0472">Membrane</keyword>
<sequence>MLLREVWSLTLLFAAVNARVTVYGQIPQAHATSVSTTNAAAPTRVLLPAYDETILTPPPLPDPPTPKLFTLNLPANGENVNGLSIPQQGSFFGFSIEMSVINQVLGKNSTHIQVPFLNLMSNIQQRAGGLEIRLGGNTQEFAVHVETLENHAAVGKEKSNLQNPTLTPAVMYTTDLFYLASNISSLVNIQWYLGIPFNDTNWRLQIAELGQEILGDNLLGLQAGNEPDLYAAHNHRPPEYNEFDYFGEFGELVVAIANNDKIPRKNMLIGPSLAHAAWTLEQVWNTGFIEAYGDSLSVLSIENYPNNNCFAQFGLGAAKDPQTEFPSYLNHDAGRNLVAPFLNSSRIAQEVGKPFIMFETNTASCGGFPGISDSFGAGLWALDYGLTMAASNFSGAMLHVGGQNVYYNPFTSPPTNMSTFSDWTVGAVYYSVLIVAEVFGASNTSQIIDVSNNGIFAPSYAIYENGALARVALFNFNDDASGNSDITATVTVDGGAVPPQVKVKYFSGDSVSVKTNLTWAGQTLGNKFQVDGRMKGELDIVTIDCDLPSNTCQVPVKAPGFALVFLTDSPAVQSESSGAVTFATSAQTRTINTATVDPEVLATSNGKSGRERALMGSTSKGSVSGAVSALTLVPGASIFFAILGGAALAAVGIVR</sequence>
<feature type="chain" id="PRO_5040389578" evidence="2">
    <location>
        <begin position="19"/>
        <end position="655"/>
    </location>
</feature>
<evidence type="ECO:0000256" key="1">
    <source>
        <dbReference type="SAM" id="Phobius"/>
    </source>
</evidence>
<evidence type="ECO:0000313" key="5">
    <source>
        <dbReference type="Proteomes" id="UP000807353"/>
    </source>
</evidence>
<keyword evidence="1" id="KW-0812">Transmembrane</keyword>
<accession>A0A9P5Y321</accession>
<dbReference type="InterPro" id="IPR031728">
    <property type="entry name" value="GlcAase_C"/>
</dbReference>
<dbReference type="Pfam" id="PF16862">
    <property type="entry name" value="Glyco_hydro_79C"/>
    <property type="match status" value="1"/>
</dbReference>
<evidence type="ECO:0000256" key="2">
    <source>
        <dbReference type="SAM" id="SignalP"/>
    </source>
</evidence>
<dbReference type="InterPro" id="IPR052974">
    <property type="entry name" value="GH79_Enzymes"/>
</dbReference>
<feature type="signal peptide" evidence="2">
    <location>
        <begin position="1"/>
        <end position="18"/>
    </location>
</feature>
<proteinExistence type="predicted"/>
<dbReference type="GO" id="GO:0016787">
    <property type="term" value="F:hydrolase activity"/>
    <property type="evidence" value="ECO:0007669"/>
    <property type="project" value="UniProtKB-KW"/>
</dbReference>
<evidence type="ECO:0000313" key="4">
    <source>
        <dbReference type="EMBL" id="KAF9461400.1"/>
    </source>
</evidence>
<dbReference type="OrthoDB" id="2796951at2759"/>
<evidence type="ECO:0000259" key="3">
    <source>
        <dbReference type="Pfam" id="PF16862"/>
    </source>
</evidence>
<dbReference type="Proteomes" id="UP000807353">
    <property type="component" value="Unassembled WGS sequence"/>
</dbReference>
<feature type="domain" description="Beta-glucuronidase C-terminal" evidence="3">
    <location>
        <begin position="460"/>
        <end position="563"/>
    </location>
</feature>
<dbReference type="AlphaFoldDB" id="A0A9P5Y321"/>
<dbReference type="PANTHER" id="PTHR36183">
    <property type="entry name" value="BETA-GLUCURONIDASE"/>
    <property type="match status" value="1"/>
</dbReference>
<keyword evidence="2" id="KW-0732">Signal</keyword>
<organism evidence="4 5">
    <name type="scientific">Collybia nuda</name>
    <dbReference type="NCBI Taxonomy" id="64659"/>
    <lineage>
        <taxon>Eukaryota</taxon>
        <taxon>Fungi</taxon>
        <taxon>Dikarya</taxon>
        <taxon>Basidiomycota</taxon>
        <taxon>Agaricomycotina</taxon>
        <taxon>Agaricomycetes</taxon>
        <taxon>Agaricomycetidae</taxon>
        <taxon>Agaricales</taxon>
        <taxon>Tricholomatineae</taxon>
        <taxon>Clitocybaceae</taxon>
        <taxon>Collybia</taxon>
    </lineage>
</organism>
<name>A0A9P5Y321_9AGAR</name>
<gene>
    <name evidence="4" type="ORF">BDZ94DRAFT_1221528</name>
</gene>
<keyword evidence="1" id="KW-1133">Transmembrane helix</keyword>
<dbReference type="EMBL" id="MU150285">
    <property type="protein sequence ID" value="KAF9461400.1"/>
    <property type="molecule type" value="Genomic_DNA"/>
</dbReference>
<dbReference type="Gene3D" id="3.20.20.80">
    <property type="entry name" value="Glycosidases"/>
    <property type="match status" value="1"/>
</dbReference>
<keyword evidence="5" id="KW-1185">Reference proteome</keyword>
<dbReference type="PANTHER" id="PTHR36183:SF2">
    <property type="entry name" value="BETA-GLUCURONIDASE C-TERMINAL DOMAIN-CONTAINING PROTEIN"/>
    <property type="match status" value="1"/>
</dbReference>
<comment type="caution">
    <text evidence="4">The sequence shown here is derived from an EMBL/GenBank/DDBJ whole genome shotgun (WGS) entry which is preliminary data.</text>
</comment>
<dbReference type="InterPro" id="IPR017853">
    <property type="entry name" value="GH"/>
</dbReference>
<dbReference type="SUPFAM" id="SSF51445">
    <property type="entry name" value="(Trans)glycosidases"/>
    <property type="match status" value="1"/>
</dbReference>
<protein>
    <submittedName>
        <fullName evidence="4">Glycoside hydrolase family 79 protein</fullName>
    </submittedName>
</protein>
<feature type="transmembrane region" description="Helical" evidence="1">
    <location>
        <begin position="632"/>
        <end position="654"/>
    </location>
</feature>